<organism evidence="3 4">
    <name type="scientific">Petrolisthes cinctipes</name>
    <name type="common">Flat porcelain crab</name>
    <dbReference type="NCBI Taxonomy" id="88211"/>
    <lineage>
        <taxon>Eukaryota</taxon>
        <taxon>Metazoa</taxon>
        <taxon>Ecdysozoa</taxon>
        <taxon>Arthropoda</taxon>
        <taxon>Crustacea</taxon>
        <taxon>Multicrustacea</taxon>
        <taxon>Malacostraca</taxon>
        <taxon>Eumalacostraca</taxon>
        <taxon>Eucarida</taxon>
        <taxon>Decapoda</taxon>
        <taxon>Pleocyemata</taxon>
        <taxon>Anomura</taxon>
        <taxon>Galatheoidea</taxon>
        <taxon>Porcellanidae</taxon>
        <taxon>Petrolisthes</taxon>
    </lineage>
</organism>
<name>A0AAE1GND5_PETCI</name>
<feature type="compositionally biased region" description="Polar residues" evidence="2">
    <location>
        <begin position="242"/>
        <end position="255"/>
    </location>
</feature>
<dbReference type="AlphaFoldDB" id="A0AAE1GND5"/>
<feature type="coiled-coil region" evidence="1">
    <location>
        <begin position="149"/>
        <end position="206"/>
    </location>
</feature>
<dbReference type="Proteomes" id="UP001286313">
    <property type="component" value="Unassembled WGS sequence"/>
</dbReference>
<comment type="caution">
    <text evidence="3">The sequence shown here is derived from an EMBL/GenBank/DDBJ whole genome shotgun (WGS) entry which is preliminary data.</text>
</comment>
<feature type="region of interest" description="Disordered" evidence="2">
    <location>
        <begin position="124"/>
        <end position="146"/>
    </location>
</feature>
<evidence type="ECO:0000256" key="1">
    <source>
        <dbReference type="SAM" id="Coils"/>
    </source>
</evidence>
<feature type="region of interest" description="Disordered" evidence="2">
    <location>
        <begin position="206"/>
        <end position="255"/>
    </location>
</feature>
<evidence type="ECO:0000313" key="4">
    <source>
        <dbReference type="Proteomes" id="UP001286313"/>
    </source>
</evidence>
<dbReference type="EMBL" id="JAWQEG010000069">
    <property type="protein sequence ID" value="KAK3895046.1"/>
    <property type="molecule type" value="Genomic_DNA"/>
</dbReference>
<accession>A0AAE1GND5</accession>
<proteinExistence type="predicted"/>
<gene>
    <name evidence="3" type="ORF">Pcinc_001214</name>
</gene>
<sequence>MSDTQEEDAAFSDGEGESVPVDKISEAKWNRRAIKRTLTRQMDNIDKLTGRSRNVLLVRDKLSVLTETIEKFEDAQADLLSLLSDEEQVREAEYAADVLSRAMQLKEGINNWLAQYEEDNELAQYEDDNETQDEPREASKDGLGSCTSLHDLEVENTALEEELKELTKRRQQQQLELCNLRLKKERQKLIEEEKKLIVELDSYKNDVYGQGTSHSTSGVPQPRSTPSRVHNAPTRVSWEPSRVSQESPAPDESATTASVLADTLRHVLDTSRNQQRAIVQYLHVPRGEPQTFDGDELEYWPFIR</sequence>
<feature type="compositionally biased region" description="Acidic residues" evidence="2">
    <location>
        <begin position="1"/>
        <end position="16"/>
    </location>
</feature>
<evidence type="ECO:0000313" key="3">
    <source>
        <dbReference type="EMBL" id="KAK3895046.1"/>
    </source>
</evidence>
<evidence type="ECO:0000256" key="2">
    <source>
        <dbReference type="SAM" id="MobiDB-lite"/>
    </source>
</evidence>
<reference evidence="3" key="1">
    <citation type="submission" date="2023-10" db="EMBL/GenBank/DDBJ databases">
        <title>Genome assemblies of two species of porcelain crab, Petrolisthes cinctipes and Petrolisthes manimaculis (Anomura: Porcellanidae).</title>
        <authorList>
            <person name="Angst P."/>
        </authorList>
    </citation>
    <scope>NUCLEOTIDE SEQUENCE</scope>
    <source>
        <strain evidence="3">PB745_01</strain>
        <tissue evidence="3">Gill</tissue>
    </source>
</reference>
<protein>
    <submittedName>
        <fullName evidence="3">Uncharacterized protein</fullName>
    </submittedName>
</protein>
<keyword evidence="4" id="KW-1185">Reference proteome</keyword>
<feature type="compositionally biased region" description="Polar residues" evidence="2">
    <location>
        <begin position="210"/>
        <end position="228"/>
    </location>
</feature>
<feature type="region of interest" description="Disordered" evidence="2">
    <location>
        <begin position="1"/>
        <end position="24"/>
    </location>
</feature>
<keyword evidence="1" id="KW-0175">Coiled coil</keyword>